<evidence type="ECO:0000256" key="3">
    <source>
        <dbReference type="ARBA" id="ARBA00022679"/>
    </source>
</evidence>
<dbReference type="Proteomes" id="UP000298111">
    <property type="component" value="Unassembled WGS sequence"/>
</dbReference>
<dbReference type="Pfam" id="PF01041">
    <property type="entry name" value="DegT_DnrJ_EryC1"/>
    <property type="match status" value="2"/>
</dbReference>
<dbReference type="PANTHER" id="PTHR30244">
    <property type="entry name" value="TRANSAMINASE"/>
    <property type="match status" value="1"/>
</dbReference>
<accession>A0A8H1QN56</accession>
<evidence type="ECO:0000256" key="1">
    <source>
        <dbReference type="ARBA" id="ARBA00001933"/>
    </source>
</evidence>
<dbReference type="RefSeq" id="WP_037614077.1">
    <property type="nucleotide sequence ID" value="NZ_BNEJ01000031.1"/>
</dbReference>
<comment type="caution">
    <text evidence="6">The sequence shown here is derived from an EMBL/GenBank/DDBJ whole genome shotgun (WGS) entry which is preliminary data.</text>
</comment>
<proteinExistence type="inferred from homology"/>
<protein>
    <submittedName>
        <fullName evidence="6">DegT/DnrJ/EryC1/StrS aminotransferase</fullName>
    </submittedName>
</protein>
<name>A0A8H1QN56_9ACTN</name>
<dbReference type="GO" id="GO:0030170">
    <property type="term" value="F:pyridoxal phosphate binding"/>
    <property type="evidence" value="ECO:0007669"/>
    <property type="project" value="TreeGrafter"/>
</dbReference>
<gene>
    <name evidence="6" type="ORF">D8771_20825</name>
</gene>
<dbReference type="AlphaFoldDB" id="A0A8H1QN56"/>
<dbReference type="Gene3D" id="3.40.640.10">
    <property type="entry name" value="Type I PLP-dependent aspartate aminotransferase-like (Major domain)"/>
    <property type="match status" value="1"/>
</dbReference>
<dbReference type="PANTHER" id="PTHR30244:SF34">
    <property type="entry name" value="DTDP-4-AMINO-4,6-DIDEOXYGALACTOSE TRANSAMINASE"/>
    <property type="match status" value="1"/>
</dbReference>
<sequence length="228" mass="24449">MATTQLSAAGVRAGDEVVVPSFGGAQLARAVQELGARPVFADIDAGTYCLDPEGVSQAFSSRTAAVVAVHLFGRRADMAALCALGERHGVAVVEWERMPRTDALDAVRRRQYAGYLRRRLRGVVAPVVERGAEHAFTEYVVRVPGNGRPDRDAFRRALRARGVECGVPVRTPAHLMPEFGASVRLPVSERAADECLSLPLSAATTKKELHHIVSACNGLGGLLRERAS</sequence>
<evidence type="ECO:0000256" key="4">
    <source>
        <dbReference type="ARBA" id="ARBA00022898"/>
    </source>
</evidence>
<reference evidence="6 7" key="1">
    <citation type="submission" date="2018-10" db="EMBL/GenBank/DDBJ databases">
        <title>Isolation of pseudouridimycin from Streptomyces albus DSM 40763.</title>
        <authorList>
            <person name="Rosenqvist P."/>
            <person name="Metsae-Ketelae M."/>
            <person name="Virta P."/>
        </authorList>
    </citation>
    <scope>NUCLEOTIDE SEQUENCE [LARGE SCALE GENOMIC DNA]</scope>
    <source>
        <strain evidence="6 7">DSM 40763</strain>
    </source>
</reference>
<dbReference type="SUPFAM" id="SSF53383">
    <property type="entry name" value="PLP-dependent transferases"/>
    <property type="match status" value="1"/>
</dbReference>
<organism evidence="6 7">
    <name type="scientific">Streptomyces albus</name>
    <dbReference type="NCBI Taxonomy" id="1888"/>
    <lineage>
        <taxon>Bacteria</taxon>
        <taxon>Bacillati</taxon>
        <taxon>Actinomycetota</taxon>
        <taxon>Actinomycetes</taxon>
        <taxon>Kitasatosporales</taxon>
        <taxon>Streptomycetaceae</taxon>
        <taxon>Streptomyces</taxon>
    </lineage>
</organism>
<dbReference type="InterPro" id="IPR015422">
    <property type="entry name" value="PyrdxlP-dep_Trfase_small"/>
</dbReference>
<evidence type="ECO:0000256" key="2">
    <source>
        <dbReference type="ARBA" id="ARBA00022576"/>
    </source>
</evidence>
<dbReference type="InterPro" id="IPR000653">
    <property type="entry name" value="DegT/StrS_aminotransferase"/>
</dbReference>
<dbReference type="InterPro" id="IPR015421">
    <property type="entry name" value="PyrdxlP-dep_Trfase_major"/>
</dbReference>
<dbReference type="GO" id="GO:0008483">
    <property type="term" value="F:transaminase activity"/>
    <property type="evidence" value="ECO:0007669"/>
    <property type="project" value="UniProtKB-KW"/>
</dbReference>
<keyword evidence="2 6" id="KW-0032">Aminotransferase</keyword>
<evidence type="ECO:0000256" key="5">
    <source>
        <dbReference type="ARBA" id="ARBA00038398"/>
    </source>
</evidence>
<keyword evidence="3 6" id="KW-0808">Transferase</keyword>
<comment type="cofactor">
    <cofactor evidence="1">
        <name>pyridoxal 5'-phosphate</name>
        <dbReference type="ChEBI" id="CHEBI:597326"/>
    </cofactor>
</comment>
<comment type="similarity">
    <text evidence="5">Belongs to the DegT/DnrJ/EryC1 family. L-glutamine:2-deoxy-scyllo-inosose/scyllo-inosose aminotransferase subfamily.</text>
</comment>
<dbReference type="GeneID" id="75180976"/>
<evidence type="ECO:0000313" key="7">
    <source>
        <dbReference type="Proteomes" id="UP000298111"/>
    </source>
</evidence>
<evidence type="ECO:0000313" key="6">
    <source>
        <dbReference type="EMBL" id="TGG80276.1"/>
    </source>
</evidence>
<keyword evidence="4" id="KW-0663">Pyridoxal phosphate</keyword>
<dbReference type="GO" id="GO:0000271">
    <property type="term" value="P:polysaccharide biosynthetic process"/>
    <property type="evidence" value="ECO:0007669"/>
    <property type="project" value="TreeGrafter"/>
</dbReference>
<dbReference type="InterPro" id="IPR015424">
    <property type="entry name" value="PyrdxlP-dep_Trfase"/>
</dbReference>
<dbReference type="Gene3D" id="3.90.1150.10">
    <property type="entry name" value="Aspartate Aminotransferase, domain 1"/>
    <property type="match status" value="1"/>
</dbReference>
<dbReference type="EMBL" id="RCIY01000069">
    <property type="protein sequence ID" value="TGG80276.1"/>
    <property type="molecule type" value="Genomic_DNA"/>
</dbReference>